<dbReference type="AlphaFoldDB" id="A0A0C2XA78"/>
<feature type="transmembrane region" description="Helical" evidence="1">
    <location>
        <begin position="245"/>
        <end position="265"/>
    </location>
</feature>
<feature type="transmembrane region" description="Helical" evidence="1">
    <location>
        <begin position="200"/>
        <end position="225"/>
    </location>
</feature>
<feature type="transmembrane region" description="Helical" evidence="1">
    <location>
        <begin position="96"/>
        <end position="118"/>
    </location>
</feature>
<dbReference type="Proteomes" id="UP000054549">
    <property type="component" value="Unassembled WGS sequence"/>
</dbReference>
<evidence type="ECO:0000259" key="2">
    <source>
        <dbReference type="Pfam" id="PF20152"/>
    </source>
</evidence>
<feature type="domain" description="DUF6534" evidence="2">
    <location>
        <begin position="169"/>
        <end position="269"/>
    </location>
</feature>
<dbReference type="STRING" id="946122.A0A0C2XA78"/>
<evidence type="ECO:0000256" key="1">
    <source>
        <dbReference type="SAM" id="Phobius"/>
    </source>
</evidence>
<dbReference type="InterPro" id="IPR045339">
    <property type="entry name" value="DUF6534"/>
</dbReference>
<proteinExistence type="predicted"/>
<keyword evidence="1" id="KW-0812">Transmembrane</keyword>
<feature type="transmembrane region" description="Helical" evidence="1">
    <location>
        <begin position="50"/>
        <end position="76"/>
    </location>
</feature>
<evidence type="ECO:0000313" key="4">
    <source>
        <dbReference type="Proteomes" id="UP000054549"/>
    </source>
</evidence>
<feature type="transmembrane region" description="Helical" evidence="1">
    <location>
        <begin position="157"/>
        <end position="180"/>
    </location>
</feature>
<dbReference type="EMBL" id="KN818222">
    <property type="protein sequence ID" value="KIL71297.1"/>
    <property type="molecule type" value="Genomic_DNA"/>
</dbReference>
<evidence type="ECO:0000313" key="3">
    <source>
        <dbReference type="EMBL" id="KIL71297.1"/>
    </source>
</evidence>
<dbReference type="HOGENOM" id="CLU_046025_2_1_1"/>
<dbReference type="Pfam" id="PF20152">
    <property type="entry name" value="DUF6534"/>
    <property type="match status" value="1"/>
</dbReference>
<protein>
    <recommendedName>
        <fullName evidence="2">DUF6534 domain-containing protein</fullName>
    </recommendedName>
</protein>
<dbReference type="OrthoDB" id="2536347at2759"/>
<reference evidence="3 4" key="1">
    <citation type="submission" date="2014-04" db="EMBL/GenBank/DDBJ databases">
        <title>Evolutionary Origins and Diversification of the Mycorrhizal Mutualists.</title>
        <authorList>
            <consortium name="DOE Joint Genome Institute"/>
            <consortium name="Mycorrhizal Genomics Consortium"/>
            <person name="Kohler A."/>
            <person name="Kuo A."/>
            <person name="Nagy L.G."/>
            <person name="Floudas D."/>
            <person name="Copeland A."/>
            <person name="Barry K.W."/>
            <person name="Cichocki N."/>
            <person name="Veneault-Fourrey C."/>
            <person name="LaButti K."/>
            <person name="Lindquist E.A."/>
            <person name="Lipzen A."/>
            <person name="Lundell T."/>
            <person name="Morin E."/>
            <person name="Murat C."/>
            <person name="Riley R."/>
            <person name="Ohm R."/>
            <person name="Sun H."/>
            <person name="Tunlid A."/>
            <person name="Henrissat B."/>
            <person name="Grigoriev I.V."/>
            <person name="Hibbett D.S."/>
            <person name="Martin F."/>
        </authorList>
    </citation>
    <scope>NUCLEOTIDE SEQUENCE [LARGE SCALE GENOMIC DNA]</scope>
    <source>
        <strain evidence="3 4">Koide BX008</strain>
    </source>
</reference>
<gene>
    <name evidence="3" type="ORF">M378DRAFT_154843</name>
</gene>
<dbReference type="PANTHER" id="PTHR40465:SF1">
    <property type="entry name" value="DUF6534 DOMAIN-CONTAINING PROTEIN"/>
    <property type="match status" value="1"/>
</dbReference>
<keyword evidence="1" id="KW-0472">Membrane</keyword>
<dbReference type="PANTHER" id="PTHR40465">
    <property type="entry name" value="CHROMOSOME 1, WHOLE GENOME SHOTGUN SEQUENCE"/>
    <property type="match status" value="1"/>
</dbReference>
<name>A0A0C2XA78_AMAMK</name>
<accession>A0A0C2XA78</accession>
<sequence length="320" mass="35166">MPPVFYSDAQTIIVSLGVGNLINWLLHGVLTVQVYLYYLAFPNDRKWTKAAVYTVYILETIQVIGLGIALLMIAATVSGDPEAVPSFYWAMNAASWFAQALLTTSVGSLVPLIAQCIYAHRIRIITRRKVMPGLIITLAILQLFAAVAITVTPPYRSVITIAVWAGLNVVNDLIIAFIMVRSLWKNKALSGYTRSRVIRLIHLVIATGSLTVAANLICLFSLLAFRFPSNLIFDYPLNSWKGDLIATPVLFFMPKLYANSILVMLNNRMAIRDSRNATPNMMSTNVVSTLVIGDHQIGPSGSAMSREEIPFSSSAITLAI</sequence>
<keyword evidence="1" id="KW-1133">Transmembrane helix</keyword>
<keyword evidence="4" id="KW-1185">Reference proteome</keyword>
<dbReference type="InParanoid" id="A0A0C2XA78"/>
<feature type="transmembrane region" description="Helical" evidence="1">
    <location>
        <begin position="12"/>
        <end position="38"/>
    </location>
</feature>
<organism evidence="3 4">
    <name type="scientific">Amanita muscaria (strain Koide BX008)</name>
    <dbReference type="NCBI Taxonomy" id="946122"/>
    <lineage>
        <taxon>Eukaryota</taxon>
        <taxon>Fungi</taxon>
        <taxon>Dikarya</taxon>
        <taxon>Basidiomycota</taxon>
        <taxon>Agaricomycotina</taxon>
        <taxon>Agaricomycetes</taxon>
        <taxon>Agaricomycetidae</taxon>
        <taxon>Agaricales</taxon>
        <taxon>Pluteineae</taxon>
        <taxon>Amanitaceae</taxon>
        <taxon>Amanita</taxon>
    </lineage>
</organism>
<feature type="transmembrane region" description="Helical" evidence="1">
    <location>
        <begin position="130"/>
        <end position="151"/>
    </location>
</feature>